<sequence>MKSKWKKIIFWFNEYRAKKKVRFFGTSIYEEIRPNHLPSVIALVLCFGFLTLFALNIHYLGDFLYWFVALLEITKVLKIPFLDQIKYYQYLSLFVFFYISVSLIWDLGSLLSKWNQRVYLLKTEIWLIKSSGFGKKLTQFPREQAGIHVEWNHSGITDYLGLNRLVWKKDGETLCSSPYFFPYGKNKAVLDKILKRN</sequence>
<evidence type="ECO:0000313" key="3">
    <source>
        <dbReference type="Proteomes" id="UP000298058"/>
    </source>
</evidence>
<proteinExistence type="predicted"/>
<dbReference type="NCBIfam" id="NF047611">
    <property type="entry name" value="LIC20162_fam"/>
    <property type="match status" value="1"/>
</dbReference>
<keyword evidence="3" id="KW-1185">Reference proteome</keyword>
<evidence type="ECO:0000256" key="1">
    <source>
        <dbReference type="SAM" id="Phobius"/>
    </source>
</evidence>
<name>A0A4R9M379_9LEPT</name>
<protein>
    <submittedName>
        <fullName evidence="2">Uncharacterized protein</fullName>
    </submittedName>
</protein>
<dbReference type="EMBL" id="RQHW01000028">
    <property type="protein sequence ID" value="TGN19749.1"/>
    <property type="molecule type" value="Genomic_DNA"/>
</dbReference>
<accession>A0A4R9M379</accession>
<keyword evidence="1" id="KW-0472">Membrane</keyword>
<dbReference type="Proteomes" id="UP000298058">
    <property type="component" value="Unassembled WGS sequence"/>
</dbReference>
<evidence type="ECO:0000313" key="2">
    <source>
        <dbReference type="EMBL" id="TGN19749.1"/>
    </source>
</evidence>
<dbReference type="AlphaFoldDB" id="A0A4R9M379"/>
<organism evidence="2 3">
    <name type="scientific">Leptospira idonii</name>
    <dbReference type="NCBI Taxonomy" id="1193500"/>
    <lineage>
        <taxon>Bacteria</taxon>
        <taxon>Pseudomonadati</taxon>
        <taxon>Spirochaetota</taxon>
        <taxon>Spirochaetia</taxon>
        <taxon>Leptospirales</taxon>
        <taxon>Leptospiraceae</taxon>
        <taxon>Leptospira</taxon>
    </lineage>
</organism>
<dbReference type="OrthoDB" id="342259at2"/>
<feature type="transmembrane region" description="Helical" evidence="1">
    <location>
        <begin position="40"/>
        <end position="67"/>
    </location>
</feature>
<dbReference type="NCBIfam" id="NF047610">
    <property type="entry name" value="LIMLP_18675_fam"/>
    <property type="match status" value="1"/>
</dbReference>
<keyword evidence="1" id="KW-1133">Transmembrane helix</keyword>
<comment type="caution">
    <text evidence="2">The sequence shown here is derived from an EMBL/GenBank/DDBJ whole genome shotgun (WGS) entry which is preliminary data.</text>
</comment>
<dbReference type="RefSeq" id="WP_135760065.1">
    <property type="nucleotide sequence ID" value="NZ_RQHW01000028.1"/>
</dbReference>
<reference evidence="2" key="1">
    <citation type="journal article" date="2019" name="PLoS Negl. Trop. Dis.">
        <title>Revisiting the worldwide diversity of Leptospira species in the environment.</title>
        <authorList>
            <person name="Vincent A.T."/>
            <person name="Schiettekatte O."/>
            <person name="Bourhy P."/>
            <person name="Veyrier F.J."/>
            <person name="Picardeau M."/>
        </authorList>
    </citation>
    <scope>NUCLEOTIDE SEQUENCE [LARGE SCALE GENOMIC DNA]</scope>
    <source>
        <strain evidence="2">201300427</strain>
    </source>
</reference>
<feature type="transmembrane region" description="Helical" evidence="1">
    <location>
        <begin position="87"/>
        <end position="107"/>
    </location>
</feature>
<gene>
    <name evidence="2" type="ORF">EHS15_08215</name>
</gene>
<keyword evidence="1" id="KW-0812">Transmembrane</keyword>